<dbReference type="Pfam" id="PF26550">
    <property type="entry name" value="Tricorn_2nd"/>
    <property type="match status" value="1"/>
</dbReference>
<dbReference type="AlphaFoldDB" id="A0A2S7T858"/>
<feature type="active site" description="Charge relay system" evidence="8">
    <location>
        <position position="1036"/>
    </location>
</feature>
<feature type="active site" description="Nucleophile" evidence="8">
    <location>
        <position position="979"/>
    </location>
</feature>
<keyword evidence="3 7" id="KW-0963">Cytoplasm</keyword>
<evidence type="ECO:0000256" key="10">
    <source>
        <dbReference type="SAM" id="SignalP"/>
    </source>
</evidence>
<dbReference type="Gene3D" id="2.120.10.30">
    <property type="entry name" value="TolB, C-terminal domain"/>
    <property type="match status" value="2"/>
</dbReference>
<evidence type="ECO:0000256" key="1">
    <source>
        <dbReference type="ARBA" id="ARBA00004496"/>
    </source>
</evidence>
<comment type="subcellular location">
    <subcellularLocation>
        <location evidence="1 7">Cytoplasm</location>
    </subcellularLocation>
</comment>
<dbReference type="PANTHER" id="PTHR43253:SF1">
    <property type="entry name" value="TRICORN PROTEASE HOMOLOG 2-RELATED"/>
    <property type="match status" value="1"/>
</dbReference>
<comment type="caution">
    <text evidence="12">The sequence shown here is derived from an EMBL/GenBank/DDBJ whole genome shotgun (WGS) entry which is preliminary data.</text>
</comment>
<evidence type="ECO:0000256" key="3">
    <source>
        <dbReference type="ARBA" id="ARBA00022490"/>
    </source>
</evidence>
<dbReference type="SUPFAM" id="SSF52096">
    <property type="entry name" value="ClpP/crotonase"/>
    <property type="match status" value="1"/>
</dbReference>
<dbReference type="InterPro" id="IPR036034">
    <property type="entry name" value="PDZ_sf"/>
</dbReference>
<dbReference type="Pfam" id="PF26549">
    <property type="entry name" value="Tricorn_N"/>
    <property type="match status" value="1"/>
</dbReference>
<sequence length="1073" mass="120420">MNLRFANGLFIAVVLTLNMSAQDASSIYQDPAISPDGNEIAFSYQGDIWTVSAQGGRAQRLTIHESYEARPRWNKEGSHLVFQGNRHGNNDVFVIDKNGQDLVRKTFHSTADYAPSWAPDGSIYFNSRRLWQQTERNAEIFVLDPKESTPRRALGGMGYNPTVNASGDLIAFERGWCRVVREAYRGAANRDIWVWNKKSDTYVQVTDFDGQDHMPVWGQGNRLYFLSARNGRYNIYAMTISAGARPSAGNAVALTNFTDEGIRSFQVNAKGQIVFTRGDGGIFHMASDNAKPKLVNITTTSDFRFYPEEKERFSSGVEDFAVSPNEKNIAFTVHGEIFVTRNDKEKSRTTRITDHPYRDRYVQWLNDSTLVFVSDRSGQEELYAAMSADPEQSDLYLSMKSKVKKLTSTKEGVLYYDLSPDKKRISIEIGRGQVDLADIDEKGKISNQKTIIDGWAGVSGLRWSPDSKWLAYSAQDLDFNSEIFIHKADGSSKPVNVSMHPRNDFSPFWSPDGSKLGFISDRNSMNSDVWFVWLKKEDWEKTRLGRELAEETASDKKGGDKKDKKDAKKSGAKPVVIDLANIHRRLVQVTSENGNEGSLLIGPKGDFFYYTTNNGGRITGTGDRALKKIKWDGSDASVLSGNFRSFGLEWDKKGSKIYNVSRGRLSVFNTGSKKSEARPFAASMTIDKISEREQIMNEVWRALNAGFYDPNFHGQDWEQLRKKYRERILKASTAQDFRAMVNEMLGQLNASHMGLYGSNPEETQADRTGYLGVEVQPERGGVVITRKIGQAPADRKESMLRVGDKITAVNGQKVDATVNFWKLMDETRNDLVSLEVESRTGKREVIIEPAASLGSAIYEDWVEERRRLTDQYSNGQLGYIHIRGMNWPSFEVFERELTASAYGKKGLIIDVRNNGGGWTTDMVMAVLNTRQHSYTVPRGATDNLKNHGQFKNNYPFGERLPFPVVKVPTIAMCNEGSYSNAEIFSHAYKALGHGKLVGTPTFGAVISTGGQGLIDGSFVRMPFRGWFVKESGMNMENNPATPDIIVEMLPDSKAKKSDPQLKRAVDELLIDLK</sequence>
<dbReference type="InterPro" id="IPR005151">
    <property type="entry name" value="Tail-specific_protease"/>
</dbReference>
<evidence type="ECO:0000256" key="2">
    <source>
        <dbReference type="ARBA" id="ARBA00008524"/>
    </source>
</evidence>
<dbReference type="SMART" id="SM00228">
    <property type="entry name" value="PDZ"/>
    <property type="match status" value="1"/>
</dbReference>
<dbReference type="SUPFAM" id="SSF69304">
    <property type="entry name" value="Tricorn protease N-terminal domain"/>
    <property type="match status" value="1"/>
</dbReference>
<feature type="compositionally biased region" description="Basic and acidic residues" evidence="9">
    <location>
        <begin position="549"/>
        <end position="569"/>
    </location>
</feature>
<dbReference type="Proteomes" id="UP000239366">
    <property type="component" value="Unassembled WGS sequence"/>
</dbReference>
<keyword evidence="5 7" id="KW-0378">Hydrolase</keyword>
<accession>A0A2S7T858</accession>
<proteinExistence type="inferred from homology"/>
<gene>
    <name evidence="12" type="ORF">BST99_10575</name>
</gene>
<dbReference type="EC" id="3.4.21.-" evidence="7"/>
<dbReference type="GO" id="GO:0006508">
    <property type="term" value="P:proteolysis"/>
    <property type="evidence" value="ECO:0007669"/>
    <property type="project" value="UniProtKB-UniRule"/>
</dbReference>
<dbReference type="Gene3D" id="3.30.750.44">
    <property type="match status" value="1"/>
</dbReference>
<dbReference type="InterPro" id="IPR012393">
    <property type="entry name" value="Tricorn_protease"/>
</dbReference>
<evidence type="ECO:0000256" key="7">
    <source>
        <dbReference type="PIRNR" id="PIRNR036421"/>
    </source>
</evidence>
<reference evidence="13" key="1">
    <citation type="submission" date="2016-11" db="EMBL/GenBank/DDBJ databases">
        <title>Trade-off between light-utilization and light-protection in marine flavobacteria.</title>
        <authorList>
            <person name="Kumagai Y."/>
            <person name="Yoshizawa S."/>
            <person name="Kogure K."/>
        </authorList>
    </citation>
    <scope>NUCLEOTIDE SEQUENCE [LARGE SCALE GENOMIC DNA]</scope>
    <source>
        <strain evidence="13">SG-18</strain>
    </source>
</reference>
<dbReference type="CDD" id="cd07562">
    <property type="entry name" value="Peptidase_S41_TRI"/>
    <property type="match status" value="1"/>
</dbReference>
<dbReference type="SMART" id="SM00245">
    <property type="entry name" value="TSPc"/>
    <property type="match status" value="1"/>
</dbReference>
<dbReference type="Gene3D" id="2.30.42.10">
    <property type="match status" value="1"/>
</dbReference>
<evidence type="ECO:0000313" key="13">
    <source>
        <dbReference type="Proteomes" id="UP000239366"/>
    </source>
</evidence>
<dbReference type="InterPro" id="IPR011042">
    <property type="entry name" value="6-blade_b-propeller_TolB-like"/>
</dbReference>
<dbReference type="GO" id="GO:0005737">
    <property type="term" value="C:cytoplasm"/>
    <property type="evidence" value="ECO:0007669"/>
    <property type="project" value="UniProtKB-SubCell"/>
</dbReference>
<dbReference type="PANTHER" id="PTHR43253">
    <property type="entry name" value="TRICORN PROTEASE HOMOLOG 2-RELATED"/>
    <property type="match status" value="1"/>
</dbReference>
<dbReference type="GO" id="GO:0008236">
    <property type="term" value="F:serine-type peptidase activity"/>
    <property type="evidence" value="ECO:0007669"/>
    <property type="project" value="UniProtKB-UniRule"/>
</dbReference>
<dbReference type="Pfam" id="PF14684">
    <property type="entry name" value="Tricorn_C1"/>
    <property type="match status" value="1"/>
</dbReference>
<evidence type="ECO:0000259" key="11">
    <source>
        <dbReference type="PROSITE" id="PS50106"/>
    </source>
</evidence>
<dbReference type="RefSeq" id="WP_105001778.1">
    <property type="nucleotide sequence ID" value="NZ_MQVX01000001.1"/>
</dbReference>
<dbReference type="Pfam" id="PF03572">
    <property type="entry name" value="Peptidase_S41"/>
    <property type="match status" value="1"/>
</dbReference>
<organism evidence="12 13">
    <name type="scientific">Aureicoccus marinus</name>
    <dbReference type="NCBI Taxonomy" id="754435"/>
    <lineage>
        <taxon>Bacteria</taxon>
        <taxon>Pseudomonadati</taxon>
        <taxon>Bacteroidota</taxon>
        <taxon>Flavobacteriia</taxon>
        <taxon>Flavobacteriales</taxon>
        <taxon>Flavobacteriaceae</taxon>
        <taxon>Aureicoccus</taxon>
    </lineage>
</organism>
<comment type="function">
    <text evidence="7">Degrades oligopeptides.</text>
</comment>
<dbReference type="Gene3D" id="2.120.10.60">
    <property type="entry name" value="Tricorn protease N-terminal domain"/>
    <property type="match status" value="1"/>
</dbReference>
<keyword evidence="10" id="KW-0732">Signal</keyword>
<feature type="domain" description="PDZ" evidence="11">
    <location>
        <begin position="769"/>
        <end position="814"/>
    </location>
</feature>
<dbReference type="InterPro" id="IPR028204">
    <property type="entry name" value="Tricorn_C1"/>
</dbReference>
<dbReference type="OrthoDB" id="9815657at2"/>
<dbReference type="SUPFAM" id="SSF50156">
    <property type="entry name" value="PDZ domain-like"/>
    <property type="match status" value="1"/>
</dbReference>
<dbReference type="PIRSF" id="PIRSF036421">
    <property type="entry name" value="Tricorn_protease"/>
    <property type="match status" value="1"/>
</dbReference>
<dbReference type="Pfam" id="PF13180">
    <property type="entry name" value="PDZ_2"/>
    <property type="match status" value="1"/>
</dbReference>
<keyword evidence="4 7" id="KW-0645">Protease</keyword>
<dbReference type="Gene3D" id="3.90.226.10">
    <property type="entry name" value="2-enoyl-CoA Hydratase, Chain A, domain 1"/>
    <property type="match status" value="1"/>
</dbReference>
<evidence type="ECO:0000256" key="9">
    <source>
        <dbReference type="SAM" id="MobiDB-lite"/>
    </source>
</evidence>
<keyword evidence="13" id="KW-1185">Reference proteome</keyword>
<keyword evidence="6 7" id="KW-0720">Serine protease</keyword>
<evidence type="ECO:0000313" key="12">
    <source>
        <dbReference type="EMBL" id="PQJ16109.1"/>
    </source>
</evidence>
<dbReference type="InterPro" id="IPR029045">
    <property type="entry name" value="ClpP/crotonase-like_dom_sf"/>
</dbReference>
<feature type="chain" id="PRO_5015716328" description="Tricorn protease homolog" evidence="10">
    <location>
        <begin position="22"/>
        <end position="1073"/>
    </location>
</feature>
<protein>
    <recommendedName>
        <fullName evidence="7">Tricorn protease homolog</fullName>
        <ecNumber evidence="7">3.4.21.-</ecNumber>
    </recommendedName>
</protein>
<dbReference type="SUPFAM" id="SSF82171">
    <property type="entry name" value="DPP6 N-terminal domain-like"/>
    <property type="match status" value="1"/>
</dbReference>
<evidence type="ECO:0000256" key="6">
    <source>
        <dbReference type="ARBA" id="ARBA00022825"/>
    </source>
</evidence>
<comment type="similarity">
    <text evidence="2 7">Belongs to the peptidase S41B family.</text>
</comment>
<evidence type="ECO:0000256" key="5">
    <source>
        <dbReference type="ARBA" id="ARBA00022801"/>
    </source>
</evidence>
<dbReference type="PROSITE" id="PS50106">
    <property type="entry name" value="PDZ"/>
    <property type="match status" value="1"/>
</dbReference>
<evidence type="ECO:0000256" key="4">
    <source>
        <dbReference type="ARBA" id="ARBA00022670"/>
    </source>
</evidence>
<dbReference type="EMBL" id="MQVX01000001">
    <property type="protein sequence ID" value="PQJ16109.1"/>
    <property type="molecule type" value="Genomic_DNA"/>
</dbReference>
<dbReference type="InterPro" id="IPR001478">
    <property type="entry name" value="PDZ"/>
</dbReference>
<feature type="region of interest" description="Disordered" evidence="9">
    <location>
        <begin position="549"/>
        <end position="570"/>
    </location>
</feature>
<feature type="signal peptide" evidence="10">
    <location>
        <begin position="1"/>
        <end position="21"/>
    </location>
</feature>
<feature type="active site" description="Charge relay system" evidence="8">
    <location>
        <position position="752"/>
    </location>
</feature>
<evidence type="ECO:0000256" key="8">
    <source>
        <dbReference type="PIRSR" id="PIRSR036421-1"/>
    </source>
</evidence>
<name>A0A2S7T858_9FLAO</name>